<dbReference type="EMBL" id="UGNW01000001">
    <property type="protein sequence ID" value="STX32756.1"/>
    <property type="molecule type" value="Genomic_DNA"/>
</dbReference>
<reference evidence="3 5" key="1">
    <citation type="submission" date="2015-11" db="EMBL/GenBank/DDBJ databases">
        <title>Genomic analysis of 38 Legionella species identifies large and diverse effector repertoires.</title>
        <authorList>
            <person name="Burstein D."/>
            <person name="Amaro F."/>
            <person name="Zusman T."/>
            <person name="Lifshitz Z."/>
            <person name="Cohen O."/>
            <person name="Gilbert J.A."/>
            <person name="Pupko T."/>
            <person name="Shuman H.A."/>
            <person name="Segal G."/>
        </authorList>
    </citation>
    <scope>NUCLEOTIDE SEQUENCE [LARGE SCALE GENOMIC DNA]</scope>
    <source>
        <strain evidence="3 5">CDC#1407-AL-14</strain>
    </source>
</reference>
<keyword evidence="5" id="KW-1185">Reference proteome</keyword>
<dbReference type="STRING" id="28083.Lbir_1404"/>
<evidence type="ECO:0000313" key="5">
    <source>
        <dbReference type="Proteomes" id="UP000054735"/>
    </source>
</evidence>
<accession>A0A378ICV8</accession>
<evidence type="ECO:0000313" key="6">
    <source>
        <dbReference type="Proteomes" id="UP000255066"/>
    </source>
</evidence>
<sequence>MELLASNFPPIKTTHKRFNDTFHQLIGEAKQLNIAVGYISESALVELMDIVTKNGGPYCNLVIGMHYFDNFTYSQFAAAKDIEKFLKENSLGSVKLLTSFPYHGKVYSFLNSNGVKKTIIGSSNLNNILKHQIIRQYELDLLVDDIKINDDLSQFINTLINISPELSSPDLEIKTFKKTNNLMEDMTGVIKIEEQNHLKKIQSNLDYGKSINIPLKTAEDKASKSNLNAYFGKGRENSSTRIIRRRPWYEVELIVPKKITDLDWYPKAGYPDSVSVIDVITDDGYQFCCKISGTNSKNLRSDGDLKILGKWIKGRLENAGVLNIGQLLTNKVLEEYGRNFISMTPTKDLRLWYLDFEPNRE</sequence>
<keyword evidence="3" id="KW-0378">Hydrolase</keyword>
<gene>
    <name evidence="3" type="ORF">Lbir_1404</name>
    <name evidence="4" type="ORF">NCTC12437_02552</name>
</gene>
<evidence type="ECO:0000259" key="2">
    <source>
        <dbReference type="Pfam" id="PF20731"/>
    </source>
</evidence>
<organism evidence="4 6">
    <name type="scientific">Legionella birminghamensis</name>
    <dbReference type="NCBI Taxonomy" id="28083"/>
    <lineage>
        <taxon>Bacteria</taxon>
        <taxon>Pseudomonadati</taxon>
        <taxon>Pseudomonadota</taxon>
        <taxon>Gammaproteobacteria</taxon>
        <taxon>Legionellales</taxon>
        <taxon>Legionellaceae</taxon>
        <taxon>Legionella</taxon>
    </lineage>
</organism>
<reference evidence="4 6" key="2">
    <citation type="submission" date="2018-06" db="EMBL/GenBank/DDBJ databases">
        <authorList>
            <consortium name="Pathogen Informatics"/>
            <person name="Doyle S."/>
        </authorList>
    </citation>
    <scope>NUCLEOTIDE SEQUENCE [LARGE SCALE GENOMIC DNA]</scope>
    <source>
        <strain evidence="4 6">NCTC12437</strain>
    </source>
</reference>
<dbReference type="Pfam" id="PF20731">
    <property type="entry name" value="RE_NgoFVII_C"/>
    <property type="match status" value="1"/>
</dbReference>
<dbReference type="GO" id="GO:0004519">
    <property type="term" value="F:endonuclease activity"/>
    <property type="evidence" value="ECO:0007669"/>
    <property type="project" value="UniProtKB-KW"/>
</dbReference>
<dbReference type="Pfam" id="PF09565">
    <property type="entry name" value="RE_NgoFVII"/>
    <property type="match status" value="1"/>
</dbReference>
<evidence type="ECO:0000259" key="1">
    <source>
        <dbReference type="Pfam" id="PF09565"/>
    </source>
</evidence>
<dbReference type="Proteomes" id="UP000255066">
    <property type="component" value="Unassembled WGS sequence"/>
</dbReference>
<feature type="domain" description="Restriction endonuclease type II NgoFVII N-terminal" evidence="1">
    <location>
        <begin position="19"/>
        <end position="159"/>
    </location>
</feature>
<dbReference type="InterPro" id="IPR019065">
    <property type="entry name" value="RE_NgoFVII_N"/>
</dbReference>
<name>A0A378ICV8_9GAMM</name>
<dbReference type="InterPro" id="IPR048923">
    <property type="entry name" value="RE_NgoFVII_C"/>
</dbReference>
<keyword evidence="3" id="KW-0255">Endonuclease</keyword>
<dbReference type="AlphaFoldDB" id="A0A378ICV8"/>
<dbReference type="Proteomes" id="UP000054735">
    <property type="component" value="Unassembled WGS sequence"/>
</dbReference>
<evidence type="ECO:0000313" key="3">
    <source>
        <dbReference type="EMBL" id="KTC72338.1"/>
    </source>
</evidence>
<dbReference type="Gene3D" id="3.30.870.10">
    <property type="entry name" value="Endonuclease Chain A"/>
    <property type="match status" value="1"/>
</dbReference>
<protein>
    <submittedName>
        <fullName evidence="3">NgoFVII restriction endonuclease</fullName>
    </submittedName>
    <submittedName>
        <fullName evidence="4">Predicted HKD family nuclease</fullName>
    </submittedName>
</protein>
<proteinExistence type="predicted"/>
<dbReference type="EMBL" id="LNXT01000016">
    <property type="protein sequence ID" value="KTC72338.1"/>
    <property type="molecule type" value="Genomic_DNA"/>
</dbReference>
<evidence type="ECO:0000313" key="4">
    <source>
        <dbReference type="EMBL" id="STX32756.1"/>
    </source>
</evidence>
<dbReference type="RefSeq" id="WP_058523472.1">
    <property type="nucleotide sequence ID" value="NZ_CAAAHV010000043.1"/>
</dbReference>
<dbReference type="OrthoDB" id="4404208at2"/>
<keyword evidence="3" id="KW-0540">Nuclease</keyword>
<feature type="domain" description="Restriction endonuclease type II NgoFVII C-terminal B3-like DNA-binding" evidence="2">
    <location>
        <begin position="210"/>
        <end position="344"/>
    </location>
</feature>